<organism evidence="2 3">
    <name type="scientific">Candidatus Thiodictyon syntrophicum</name>
    <dbReference type="NCBI Taxonomy" id="1166950"/>
    <lineage>
        <taxon>Bacteria</taxon>
        <taxon>Pseudomonadati</taxon>
        <taxon>Pseudomonadota</taxon>
        <taxon>Gammaproteobacteria</taxon>
        <taxon>Chromatiales</taxon>
        <taxon>Chromatiaceae</taxon>
        <taxon>Thiodictyon</taxon>
    </lineage>
</organism>
<protein>
    <submittedName>
        <fullName evidence="2">Uncharacterized protein</fullName>
    </submittedName>
</protein>
<feature type="coiled-coil region" evidence="1">
    <location>
        <begin position="48"/>
        <end position="75"/>
    </location>
</feature>
<dbReference type="EMBL" id="CP020370">
    <property type="protein sequence ID" value="AUB80234.1"/>
    <property type="molecule type" value="Genomic_DNA"/>
</dbReference>
<reference evidence="2 3" key="1">
    <citation type="submission" date="2017-03" db="EMBL/GenBank/DDBJ databases">
        <title>Complete genome sequence of Candidatus 'Thiodictyon syntrophicum' sp. nov. strain Cad16T, a photolithoautotroph purple sulfur bacterium isolated from an alpine meromictic lake.</title>
        <authorList>
            <person name="Luedin S.M."/>
            <person name="Pothier J.F."/>
            <person name="Danza F."/>
            <person name="Storelli N."/>
            <person name="Wittwer M."/>
            <person name="Tonolla M."/>
        </authorList>
    </citation>
    <scope>NUCLEOTIDE SEQUENCE [LARGE SCALE GENOMIC DNA]</scope>
    <source>
        <strain evidence="2 3">Cad16T</strain>
    </source>
</reference>
<dbReference type="SUPFAM" id="SSF57997">
    <property type="entry name" value="Tropomyosin"/>
    <property type="match status" value="1"/>
</dbReference>
<name>A0A2K8U3R8_9GAMM</name>
<evidence type="ECO:0000256" key="1">
    <source>
        <dbReference type="SAM" id="Coils"/>
    </source>
</evidence>
<keyword evidence="3" id="KW-1185">Reference proteome</keyword>
<dbReference type="AlphaFoldDB" id="A0A2K8U3R8"/>
<dbReference type="Proteomes" id="UP000232638">
    <property type="component" value="Chromosome"/>
</dbReference>
<dbReference type="KEGG" id="tsy:THSYN_04165"/>
<proteinExistence type="predicted"/>
<gene>
    <name evidence="2" type="ORF">THSYN_04165</name>
</gene>
<accession>A0A2K8U3R8</accession>
<sequence length="75" mass="8669">MADEIQRLVLPILRDIQARLGRVEGRMIDLEPRMTAQEQHLGGLLTSLPASHDRIDDLTRRLERVERRLELAESV</sequence>
<evidence type="ECO:0000313" key="3">
    <source>
        <dbReference type="Proteomes" id="UP000232638"/>
    </source>
</evidence>
<keyword evidence="1" id="KW-0175">Coiled coil</keyword>
<evidence type="ECO:0000313" key="2">
    <source>
        <dbReference type="EMBL" id="AUB80234.1"/>
    </source>
</evidence>
<dbReference type="RefSeq" id="WP_100918040.1">
    <property type="nucleotide sequence ID" value="NZ_CP020370.1"/>
</dbReference>